<name>A0AAQ4F4G0_AMBAM</name>
<dbReference type="InterPro" id="IPR000477">
    <property type="entry name" value="RT_dom"/>
</dbReference>
<dbReference type="EMBL" id="JARKHS020007135">
    <property type="protein sequence ID" value="KAK8781977.1"/>
    <property type="molecule type" value="Genomic_DNA"/>
</dbReference>
<dbReference type="Pfam" id="PF00078">
    <property type="entry name" value="RVT_1"/>
    <property type="match status" value="1"/>
</dbReference>
<evidence type="ECO:0000259" key="1">
    <source>
        <dbReference type="PROSITE" id="PS50878"/>
    </source>
</evidence>
<reference evidence="2 3" key="1">
    <citation type="journal article" date="2023" name="Arcadia Sci">
        <title>De novo assembly of a long-read Amblyomma americanum tick genome.</title>
        <authorList>
            <person name="Chou S."/>
            <person name="Poskanzer K.E."/>
            <person name="Rollins M."/>
            <person name="Thuy-Boun P.S."/>
        </authorList>
    </citation>
    <scope>NUCLEOTIDE SEQUENCE [LARGE SCALE GENOMIC DNA]</scope>
    <source>
        <strain evidence="2">F_SG_1</strain>
        <tissue evidence="2">Salivary glands</tissue>
    </source>
</reference>
<evidence type="ECO:0000313" key="3">
    <source>
        <dbReference type="Proteomes" id="UP001321473"/>
    </source>
</evidence>
<organism evidence="2 3">
    <name type="scientific">Amblyomma americanum</name>
    <name type="common">Lone star tick</name>
    <dbReference type="NCBI Taxonomy" id="6943"/>
    <lineage>
        <taxon>Eukaryota</taxon>
        <taxon>Metazoa</taxon>
        <taxon>Ecdysozoa</taxon>
        <taxon>Arthropoda</taxon>
        <taxon>Chelicerata</taxon>
        <taxon>Arachnida</taxon>
        <taxon>Acari</taxon>
        <taxon>Parasitiformes</taxon>
        <taxon>Ixodida</taxon>
        <taxon>Ixodoidea</taxon>
        <taxon>Ixodidae</taxon>
        <taxon>Amblyomminae</taxon>
        <taxon>Amblyomma</taxon>
    </lineage>
</organism>
<proteinExistence type="predicted"/>
<dbReference type="PROSITE" id="PS50878">
    <property type="entry name" value="RT_POL"/>
    <property type="match status" value="1"/>
</dbReference>
<gene>
    <name evidence="2" type="ORF">V5799_016682</name>
</gene>
<keyword evidence="3" id="KW-1185">Reference proteome</keyword>
<comment type="caution">
    <text evidence="2">The sequence shown here is derived from an EMBL/GenBank/DDBJ whole genome shotgun (WGS) entry which is preliminary data.</text>
</comment>
<dbReference type="Proteomes" id="UP001321473">
    <property type="component" value="Unassembled WGS sequence"/>
</dbReference>
<sequence>MWCFCPPPGHLQQHLGQRDLARKLVRGYRGPDPEGEETRKALSSYRSVSLTSSACKSIEFVALQRLSWMASACGFLCEFLTGFRRNRCTADSIADVVSCLEEVKQQGDVALLVLLGVQAAFDSLPHSTIEQALDELGVTGRLRHFVTEFPSNRSMQARVGGTLSSPRPISTVVPQGSVLSPFLFNLLKAGLRAAIRQGRRHRVFCSV</sequence>
<dbReference type="PANTHER" id="PTHR19446">
    <property type="entry name" value="REVERSE TRANSCRIPTASES"/>
    <property type="match status" value="1"/>
</dbReference>
<dbReference type="AlphaFoldDB" id="A0AAQ4F4G0"/>
<evidence type="ECO:0000313" key="2">
    <source>
        <dbReference type="EMBL" id="KAK8781977.1"/>
    </source>
</evidence>
<protein>
    <recommendedName>
        <fullName evidence="1">Reverse transcriptase domain-containing protein</fullName>
    </recommendedName>
</protein>
<accession>A0AAQ4F4G0</accession>
<feature type="domain" description="Reverse transcriptase" evidence="1">
    <location>
        <begin position="11"/>
        <end position="207"/>
    </location>
</feature>